<dbReference type="RefSeq" id="WP_119767445.1">
    <property type="nucleotide sequence ID" value="NZ_QYUO01000001.1"/>
</dbReference>
<feature type="transmembrane region" description="Helical" evidence="1">
    <location>
        <begin position="86"/>
        <end position="118"/>
    </location>
</feature>
<proteinExistence type="predicted"/>
<protein>
    <submittedName>
        <fullName evidence="3">Tripartite tricarboxylate transporter TctB family protein</fullName>
    </submittedName>
</protein>
<evidence type="ECO:0000259" key="2">
    <source>
        <dbReference type="Pfam" id="PF07331"/>
    </source>
</evidence>
<keyword evidence="1" id="KW-1133">Transmembrane helix</keyword>
<dbReference type="OrthoDB" id="8684819at2"/>
<feature type="domain" description="DUF1468" evidence="2">
    <location>
        <begin position="13"/>
        <end position="153"/>
    </location>
</feature>
<feature type="transmembrane region" description="Helical" evidence="1">
    <location>
        <begin position="6"/>
        <end position="27"/>
    </location>
</feature>
<dbReference type="Pfam" id="PF07331">
    <property type="entry name" value="TctB"/>
    <property type="match status" value="1"/>
</dbReference>
<feature type="transmembrane region" description="Helical" evidence="1">
    <location>
        <begin position="130"/>
        <end position="150"/>
    </location>
</feature>
<evidence type="ECO:0000313" key="4">
    <source>
        <dbReference type="Proteomes" id="UP000265955"/>
    </source>
</evidence>
<dbReference type="Proteomes" id="UP000265955">
    <property type="component" value="Unassembled WGS sequence"/>
</dbReference>
<dbReference type="AlphaFoldDB" id="A0A3A3FMQ2"/>
<organism evidence="3 4">
    <name type="scientific">Noviherbaspirillum saxi</name>
    <dbReference type="NCBI Taxonomy" id="2320863"/>
    <lineage>
        <taxon>Bacteria</taxon>
        <taxon>Pseudomonadati</taxon>
        <taxon>Pseudomonadota</taxon>
        <taxon>Betaproteobacteria</taxon>
        <taxon>Burkholderiales</taxon>
        <taxon>Oxalobacteraceae</taxon>
        <taxon>Noviherbaspirillum</taxon>
    </lineage>
</organism>
<dbReference type="EMBL" id="QYUO01000001">
    <property type="protein sequence ID" value="RJF97497.1"/>
    <property type="molecule type" value="Genomic_DNA"/>
</dbReference>
<evidence type="ECO:0000256" key="1">
    <source>
        <dbReference type="SAM" id="Phobius"/>
    </source>
</evidence>
<comment type="caution">
    <text evidence="3">The sequence shown here is derived from an EMBL/GenBank/DDBJ whole genome shotgun (WGS) entry which is preliminary data.</text>
</comment>
<gene>
    <name evidence="3" type="ORF">D3871_02345</name>
</gene>
<evidence type="ECO:0000313" key="3">
    <source>
        <dbReference type="EMBL" id="RJF97497.1"/>
    </source>
</evidence>
<keyword evidence="1" id="KW-0812">Transmembrane</keyword>
<feature type="transmembrane region" description="Helical" evidence="1">
    <location>
        <begin position="48"/>
        <end position="66"/>
    </location>
</feature>
<sequence length="160" mass="16675">MTSRSPIVFGELLVALGLAGLGLFTIIGSQDISTGGGYSQIGPRAFPYMIGAGLLALGGILCWQAVSGGWRNVPQDEAHNEPDWLAFGILSGAILLHMAAIAWAGFVLASTFLFILIARGFGSRKLVRDIVVGLVLSTAAYFIFTRALGLNLPAGLLGGL</sequence>
<keyword evidence="4" id="KW-1185">Reference proteome</keyword>
<dbReference type="InterPro" id="IPR009936">
    <property type="entry name" value="DUF1468"/>
</dbReference>
<reference evidence="4" key="1">
    <citation type="submission" date="2018-09" db="EMBL/GenBank/DDBJ databases">
        <authorList>
            <person name="Zhu H."/>
        </authorList>
    </citation>
    <scope>NUCLEOTIDE SEQUENCE [LARGE SCALE GENOMIC DNA]</scope>
    <source>
        <strain evidence="4">K1R23-30</strain>
    </source>
</reference>
<name>A0A3A3FMQ2_9BURK</name>
<accession>A0A3A3FMQ2</accession>
<keyword evidence="1" id="KW-0472">Membrane</keyword>